<dbReference type="EMBL" id="WWCO01000006">
    <property type="protein sequence ID" value="MYM34910.1"/>
    <property type="molecule type" value="Genomic_DNA"/>
</dbReference>
<dbReference type="RefSeq" id="WP_160990291.1">
    <property type="nucleotide sequence ID" value="NZ_WWCO01000006.1"/>
</dbReference>
<proteinExistence type="predicted"/>
<name>A0ABW9V5S8_9BURK</name>
<reference evidence="1 2" key="1">
    <citation type="submission" date="2019-12" db="EMBL/GenBank/DDBJ databases">
        <title>Novel species isolated from a subtropical stream in China.</title>
        <authorList>
            <person name="Lu H."/>
        </authorList>
    </citation>
    <scope>NUCLEOTIDE SEQUENCE [LARGE SCALE GENOMIC DNA]</scope>
    <source>
        <strain evidence="1 2">FT94W</strain>
    </source>
</reference>
<sequence>MSQHLFLEEGPYFAFCRADEAKDGTWAAFVTFERRSDHAEDKSQIEAMSHKVGNGYPAAKEAMGAAVDFASQRAAEGRTGLE</sequence>
<evidence type="ECO:0008006" key="3">
    <source>
        <dbReference type="Google" id="ProtNLM"/>
    </source>
</evidence>
<organism evidence="1 2">
    <name type="scientific">Duganella lactea</name>
    <dbReference type="NCBI Taxonomy" id="2692173"/>
    <lineage>
        <taxon>Bacteria</taxon>
        <taxon>Pseudomonadati</taxon>
        <taxon>Pseudomonadota</taxon>
        <taxon>Betaproteobacteria</taxon>
        <taxon>Burkholderiales</taxon>
        <taxon>Oxalobacteraceae</taxon>
        <taxon>Telluria group</taxon>
        <taxon>Duganella</taxon>
    </lineage>
</organism>
<comment type="caution">
    <text evidence="1">The sequence shown here is derived from an EMBL/GenBank/DDBJ whole genome shotgun (WGS) entry which is preliminary data.</text>
</comment>
<gene>
    <name evidence="1" type="ORF">GTP38_11225</name>
</gene>
<evidence type="ECO:0000313" key="1">
    <source>
        <dbReference type="EMBL" id="MYM34910.1"/>
    </source>
</evidence>
<accession>A0ABW9V5S8</accession>
<dbReference type="Proteomes" id="UP000449678">
    <property type="component" value="Unassembled WGS sequence"/>
</dbReference>
<keyword evidence="2" id="KW-1185">Reference proteome</keyword>
<protein>
    <recommendedName>
        <fullName evidence="3">ABM domain-containing protein</fullName>
    </recommendedName>
</protein>
<evidence type="ECO:0000313" key="2">
    <source>
        <dbReference type="Proteomes" id="UP000449678"/>
    </source>
</evidence>